<dbReference type="GO" id="GO:0071555">
    <property type="term" value="P:cell wall organization"/>
    <property type="evidence" value="ECO:0007669"/>
    <property type="project" value="UniProtKB-KW"/>
</dbReference>
<name>A0A1T4Z7E7_9ACTN</name>
<evidence type="ECO:0000256" key="6">
    <source>
        <dbReference type="ARBA" id="ARBA00023316"/>
    </source>
</evidence>
<evidence type="ECO:0000256" key="2">
    <source>
        <dbReference type="ARBA" id="ARBA00022692"/>
    </source>
</evidence>
<evidence type="ECO:0000256" key="5">
    <source>
        <dbReference type="ARBA" id="ARBA00023239"/>
    </source>
</evidence>
<dbReference type="PANTHER" id="PTHR30518">
    <property type="entry name" value="ENDOLYTIC MUREIN TRANSGLYCOSYLASE"/>
    <property type="match status" value="1"/>
</dbReference>
<keyword evidence="4 7" id="KW-0472">Membrane</keyword>
<reference evidence="10" key="1">
    <citation type="submission" date="2017-02" db="EMBL/GenBank/DDBJ databases">
        <authorList>
            <person name="Varghese N."/>
            <person name="Submissions S."/>
        </authorList>
    </citation>
    <scope>NUCLEOTIDE SEQUENCE [LARGE SCALE GENOMIC DNA]</scope>
    <source>
        <strain evidence="10">9H-4</strain>
    </source>
</reference>
<dbReference type="EMBL" id="LT796768">
    <property type="protein sequence ID" value="SKB09970.1"/>
    <property type="molecule type" value="Genomic_DNA"/>
</dbReference>
<gene>
    <name evidence="7" type="primary">mltG</name>
    <name evidence="9" type="ORF">SAMN06295964_3001</name>
</gene>
<keyword evidence="1 7" id="KW-1003">Cell membrane</keyword>
<evidence type="ECO:0000313" key="10">
    <source>
        <dbReference type="Proteomes" id="UP000191040"/>
    </source>
</evidence>
<dbReference type="GO" id="GO:0008932">
    <property type="term" value="F:lytic endotransglycosylase activity"/>
    <property type="evidence" value="ECO:0007669"/>
    <property type="project" value="UniProtKB-UniRule"/>
</dbReference>
<dbReference type="Proteomes" id="UP000191040">
    <property type="component" value="Chromosome I"/>
</dbReference>
<evidence type="ECO:0000256" key="7">
    <source>
        <dbReference type="HAMAP-Rule" id="MF_02065"/>
    </source>
</evidence>
<dbReference type="Pfam" id="PF02618">
    <property type="entry name" value="YceG"/>
    <property type="match status" value="1"/>
</dbReference>
<evidence type="ECO:0000313" key="9">
    <source>
        <dbReference type="EMBL" id="SKB09970.1"/>
    </source>
</evidence>
<keyword evidence="6 7" id="KW-0961">Cell wall biogenesis/degradation</keyword>
<keyword evidence="2 7" id="KW-0812">Transmembrane</keyword>
<dbReference type="AlphaFoldDB" id="A0A1T4Z7E7"/>
<evidence type="ECO:0000256" key="3">
    <source>
        <dbReference type="ARBA" id="ARBA00022989"/>
    </source>
</evidence>
<comment type="similarity">
    <text evidence="7">Belongs to the transglycosylase MltG family.</text>
</comment>
<dbReference type="PANTHER" id="PTHR30518:SF2">
    <property type="entry name" value="ENDOLYTIC MUREIN TRANSGLYCOSYLASE"/>
    <property type="match status" value="1"/>
</dbReference>
<dbReference type="HAMAP" id="MF_02065">
    <property type="entry name" value="MltG"/>
    <property type="match status" value="1"/>
</dbReference>
<proteinExistence type="inferred from homology"/>
<dbReference type="NCBIfam" id="TIGR00247">
    <property type="entry name" value="endolytic transglycosylase MltG"/>
    <property type="match status" value="1"/>
</dbReference>
<dbReference type="RefSeq" id="WP_078700887.1">
    <property type="nucleotide sequence ID" value="NZ_LT796768.1"/>
</dbReference>
<dbReference type="EC" id="4.2.2.29" evidence="7"/>
<protein>
    <recommendedName>
        <fullName evidence="7">Endolytic murein transglycosylase</fullName>
        <ecNumber evidence="7">4.2.2.29</ecNumber>
    </recommendedName>
    <alternativeName>
        <fullName evidence="7">Peptidoglycan lytic transglycosylase</fullName>
    </alternativeName>
    <alternativeName>
        <fullName evidence="7">Peptidoglycan polymerization terminase</fullName>
    </alternativeName>
</protein>
<dbReference type="GO" id="GO:0005886">
    <property type="term" value="C:plasma membrane"/>
    <property type="evidence" value="ECO:0007669"/>
    <property type="project" value="UniProtKB-SubCell"/>
</dbReference>
<dbReference type="GO" id="GO:0009252">
    <property type="term" value="P:peptidoglycan biosynthetic process"/>
    <property type="evidence" value="ECO:0007669"/>
    <property type="project" value="UniProtKB-UniRule"/>
</dbReference>
<comment type="function">
    <text evidence="7">Functions as a peptidoglycan terminase that cleaves nascent peptidoglycan strands endolytically to terminate their elongation.</text>
</comment>
<dbReference type="CDD" id="cd08010">
    <property type="entry name" value="MltG_like"/>
    <property type="match status" value="1"/>
</dbReference>
<evidence type="ECO:0000256" key="4">
    <source>
        <dbReference type="ARBA" id="ARBA00023136"/>
    </source>
</evidence>
<evidence type="ECO:0000256" key="8">
    <source>
        <dbReference type="SAM" id="MobiDB-lite"/>
    </source>
</evidence>
<comment type="catalytic activity">
    <reaction evidence="7">
        <text>a peptidoglycan chain = a peptidoglycan chain with N-acetyl-1,6-anhydromuramyl-[peptide] at the reducing end + a peptidoglycan chain with N-acetylglucosamine at the non-reducing end.</text>
        <dbReference type="EC" id="4.2.2.29"/>
    </reaction>
</comment>
<keyword evidence="3 7" id="KW-1133">Transmembrane helix</keyword>
<organism evidence="9 10">
    <name type="scientific">Aeromicrobium choanae</name>
    <dbReference type="NCBI Taxonomy" id="1736691"/>
    <lineage>
        <taxon>Bacteria</taxon>
        <taxon>Bacillati</taxon>
        <taxon>Actinomycetota</taxon>
        <taxon>Actinomycetes</taxon>
        <taxon>Propionibacteriales</taxon>
        <taxon>Nocardioidaceae</taxon>
        <taxon>Aeromicrobium</taxon>
    </lineage>
</organism>
<feature type="transmembrane region" description="Helical" evidence="7">
    <location>
        <begin position="41"/>
        <end position="58"/>
    </location>
</feature>
<feature type="region of interest" description="Disordered" evidence="8">
    <location>
        <begin position="1"/>
        <end position="34"/>
    </location>
</feature>
<keyword evidence="5 7" id="KW-0456">Lyase</keyword>
<feature type="compositionally biased region" description="Basic and acidic residues" evidence="8">
    <location>
        <begin position="15"/>
        <end position="32"/>
    </location>
</feature>
<keyword evidence="10" id="KW-1185">Reference proteome</keyword>
<dbReference type="STRING" id="1736691.SAMN06295964_3001"/>
<evidence type="ECO:0000256" key="1">
    <source>
        <dbReference type="ARBA" id="ARBA00022475"/>
    </source>
</evidence>
<dbReference type="OrthoDB" id="9814591at2"/>
<feature type="site" description="Important for catalytic activity" evidence="7">
    <location>
        <position position="259"/>
    </location>
</feature>
<dbReference type="InterPro" id="IPR003770">
    <property type="entry name" value="MLTG-like"/>
</dbReference>
<sequence>MSESDGGLEILTGEEEPRRNRPGSRRKEEPPAQKKSGLKNVIALIAVIAILIGGYVVVTKVMDRMGGAEDYSGSGTGTAEVTIPSGANGIQIARLLAEQDVVKSSEAFYQLSLTDARAQQIQPGTYTLRQQMSAEAALTALVDPSARVQAKFTVPEGARVGQIVEIIAKNTELETKDLEAALDDPASIGLPDYANGNPEGYLYPETYFVEPGDDAKAVLSRMVQQTLKVAKDLDIGTRAPALGLSGEEVLTVASILEYEGQKPEDYAKIARVLYNRIEQGMPLQLDSTVSYVSERKGDVWTTAEERANPSLYNTYQHQGLPPGPIGSPGQASIEAALNPADGPWLYFFAKKDGSVVYNEDFGKHNSDCQAEYGAGSCGG</sequence>
<accession>A0A1T4Z7E7</accession>
<dbReference type="Gene3D" id="3.30.1490.480">
    <property type="entry name" value="Endolytic murein transglycosylase"/>
    <property type="match status" value="1"/>
</dbReference>
<comment type="subcellular location">
    <subcellularLocation>
        <location evidence="7">Cell membrane</location>
        <topology evidence="7">Single-pass membrane protein</topology>
    </subcellularLocation>
</comment>